<evidence type="ECO:0000313" key="2">
    <source>
        <dbReference type="WBParaSite" id="PSU_v2.g3241.t1"/>
    </source>
</evidence>
<organism evidence="1 2">
    <name type="scientific">Panagrolaimus superbus</name>
    <dbReference type="NCBI Taxonomy" id="310955"/>
    <lineage>
        <taxon>Eukaryota</taxon>
        <taxon>Metazoa</taxon>
        <taxon>Ecdysozoa</taxon>
        <taxon>Nematoda</taxon>
        <taxon>Chromadorea</taxon>
        <taxon>Rhabditida</taxon>
        <taxon>Tylenchina</taxon>
        <taxon>Panagrolaimomorpha</taxon>
        <taxon>Panagrolaimoidea</taxon>
        <taxon>Panagrolaimidae</taxon>
        <taxon>Panagrolaimus</taxon>
    </lineage>
</organism>
<dbReference type="InterPro" id="IPR021109">
    <property type="entry name" value="Peptidase_aspartic_dom_sf"/>
</dbReference>
<dbReference type="WBParaSite" id="PSU_v2.g3241.t1">
    <property type="protein sequence ID" value="PSU_v2.g3241.t1"/>
    <property type="gene ID" value="PSU_v2.g3241"/>
</dbReference>
<dbReference type="SUPFAM" id="SSF50630">
    <property type="entry name" value="Acid proteases"/>
    <property type="match status" value="1"/>
</dbReference>
<name>A0A914YYX0_9BILA</name>
<protein>
    <submittedName>
        <fullName evidence="2">Peptidase A2 domain-containing protein</fullName>
    </submittedName>
</protein>
<evidence type="ECO:0000313" key="1">
    <source>
        <dbReference type="Proteomes" id="UP000887577"/>
    </source>
</evidence>
<dbReference type="Proteomes" id="UP000887577">
    <property type="component" value="Unplaced"/>
</dbReference>
<accession>A0A914YYX0</accession>
<reference evidence="2" key="1">
    <citation type="submission" date="2022-11" db="UniProtKB">
        <authorList>
            <consortium name="WormBaseParasite"/>
        </authorList>
    </citation>
    <scope>IDENTIFICATION</scope>
</reference>
<proteinExistence type="predicted"/>
<dbReference type="AlphaFoldDB" id="A0A914YYX0"/>
<sequence>MNGLIPVDHVAEPEVFELRMFGKKAMLDVFLDTVKVNAMLDSGACASVISEAAIGKILRQRPEAVRRITEEDPKTFMHKKLVGADGSPLNVVNCLRIPIAWGIQQPKLAKFFIVSGLQQDVLIGTNVLQDDDIWIEALSSSLKTNKGDKVGIVPQATTSINNVGYKVNVAYRMVVPPHTTAFMKVGVPIKGDAILEAGAEGLESGFCNSGRGFAYMKYCNASDVIQVFEKGEHVAEAFAAEVVTDIVYPKVESEEVIHVVTDNMERIQRLQDLLNMHAPGFSAKAKIRLKQLMETYHAAFAVTDDEFGRTTTTCKTYPITDEARS</sequence>
<dbReference type="CDD" id="cd00303">
    <property type="entry name" value="retropepsin_like"/>
    <property type="match status" value="1"/>
</dbReference>
<keyword evidence="1" id="KW-1185">Reference proteome</keyword>
<dbReference type="Gene3D" id="2.40.70.10">
    <property type="entry name" value="Acid Proteases"/>
    <property type="match status" value="1"/>
</dbReference>